<dbReference type="Gene3D" id="3.60.21.10">
    <property type="match status" value="1"/>
</dbReference>
<evidence type="ECO:0000313" key="3">
    <source>
        <dbReference type="Proteomes" id="UP000321039"/>
    </source>
</evidence>
<dbReference type="EMBL" id="VRZA01000002">
    <property type="protein sequence ID" value="TXS95779.1"/>
    <property type="molecule type" value="Genomic_DNA"/>
</dbReference>
<accession>A0A5C9A6S7</accession>
<keyword evidence="3" id="KW-1185">Reference proteome</keyword>
<name>A0A5C9A6S7_9GAMM</name>
<dbReference type="CDD" id="cd00838">
    <property type="entry name" value="MPP_superfamily"/>
    <property type="match status" value="1"/>
</dbReference>
<dbReference type="Pfam" id="PF00149">
    <property type="entry name" value="Metallophos"/>
    <property type="match status" value="1"/>
</dbReference>
<reference evidence="2 3" key="1">
    <citation type="submission" date="2019-08" db="EMBL/GenBank/DDBJ databases">
        <title>Parahaliea maris sp. nov., isolated from the surface seawater.</title>
        <authorList>
            <person name="Liu Y."/>
        </authorList>
    </citation>
    <scope>NUCLEOTIDE SEQUENCE [LARGE SCALE GENOMIC DNA]</scope>
    <source>
        <strain evidence="2 3">HSLHS9</strain>
    </source>
</reference>
<dbReference type="SUPFAM" id="SSF56300">
    <property type="entry name" value="Metallo-dependent phosphatases"/>
    <property type="match status" value="1"/>
</dbReference>
<proteinExistence type="predicted"/>
<dbReference type="RefSeq" id="WP_148067796.1">
    <property type="nucleotide sequence ID" value="NZ_VRZA01000002.1"/>
</dbReference>
<organism evidence="2 3">
    <name type="scientific">Parahaliea maris</name>
    <dbReference type="NCBI Taxonomy" id="2716870"/>
    <lineage>
        <taxon>Bacteria</taxon>
        <taxon>Pseudomonadati</taxon>
        <taxon>Pseudomonadota</taxon>
        <taxon>Gammaproteobacteria</taxon>
        <taxon>Cellvibrionales</taxon>
        <taxon>Halieaceae</taxon>
        <taxon>Parahaliea</taxon>
    </lineage>
</organism>
<protein>
    <submittedName>
        <fullName evidence="2">Metallophosphoesterase</fullName>
    </submittedName>
</protein>
<dbReference type="InterPro" id="IPR004843">
    <property type="entry name" value="Calcineurin-like_PHP"/>
</dbReference>
<dbReference type="GO" id="GO:0016787">
    <property type="term" value="F:hydrolase activity"/>
    <property type="evidence" value="ECO:0007669"/>
    <property type="project" value="InterPro"/>
</dbReference>
<evidence type="ECO:0000313" key="2">
    <source>
        <dbReference type="EMBL" id="TXS95779.1"/>
    </source>
</evidence>
<dbReference type="PANTHER" id="PTHR46546">
    <property type="entry name" value="SHEWANELLA-LIKE PROTEIN PHOSPHATASE 1"/>
    <property type="match status" value="1"/>
</dbReference>
<dbReference type="PANTHER" id="PTHR46546:SF4">
    <property type="entry name" value="SHEWANELLA-LIKE PROTEIN PHOSPHATASE 1"/>
    <property type="match status" value="1"/>
</dbReference>
<sequence length="466" mass="52355">MAVTTLEQHLPQVRETHWTRHTMPEVAEPWLHGREKSVATDCNTPTALSEVLATACRGTALRGPKRTVLFVSDAHADAQAFTASLAASGGVRQTGPGARDFVLTAQGRKSVFVIGGDCLDKGPSNLELLRTIAYLKGLGARVKLLAGNHDMRLLMGLRCLEQRGSPLTDHMFVRMGSKVIPLLHEVFVEHVQDEPDSLNSVPDEDECRRVLFPADDWYEAFPRLAKPHLSTAAIDKEVRRVRSKVRDFEQQCADAGMTLRQVYATARRCQRLFMRKRGEFGWFFGDMQLAWRSGSFLFVHAGLDDEIAGLIRRRGVAEVNRQFRKTASRNLFQFYFGPLANTLRTKYRREDLPLTGRGVAHAYRSGVHFVVHGHRSRQQGQRLALRSGMLHLEGDITLDRNSRRQLGLPGYGAGATIIRPDGRVVGVSADYPRAKVFEPAAYLDNRTYFYYDPKPQEFSSRIPAGR</sequence>
<evidence type="ECO:0000259" key="1">
    <source>
        <dbReference type="Pfam" id="PF00149"/>
    </source>
</evidence>
<comment type="caution">
    <text evidence="2">The sequence shown here is derived from an EMBL/GenBank/DDBJ whole genome shotgun (WGS) entry which is preliminary data.</text>
</comment>
<feature type="domain" description="Calcineurin-like phosphoesterase" evidence="1">
    <location>
        <begin position="67"/>
        <end position="168"/>
    </location>
</feature>
<dbReference type="AlphaFoldDB" id="A0A5C9A6S7"/>
<dbReference type="InterPro" id="IPR029052">
    <property type="entry name" value="Metallo-depent_PP-like"/>
</dbReference>
<gene>
    <name evidence="2" type="ORF">FV139_07900</name>
</gene>
<dbReference type="Proteomes" id="UP000321039">
    <property type="component" value="Unassembled WGS sequence"/>
</dbReference>